<comment type="caution">
    <text evidence="1">The sequence shown here is derived from an EMBL/GenBank/DDBJ whole genome shotgun (WGS) entry which is preliminary data.</text>
</comment>
<gene>
    <name evidence="1" type="ORF">SB4_00105</name>
</gene>
<evidence type="ECO:0008006" key="3">
    <source>
        <dbReference type="Google" id="ProtNLM"/>
    </source>
</evidence>
<evidence type="ECO:0000313" key="1">
    <source>
        <dbReference type="EMBL" id="KTW03449.1"/>
    </source>
</evidence>
<accession>A0A147J3M0</accession>
<dbReference type="EMBL" id="LDTE01000001">
    <property type="protein sequence ID" value="KTW03449.1"/>
    <property type="molecule type" value="Genomic_DNA"/>
</dbReference>
<name>A0A147J3M0_9SPHN</name>
<reference evidence="1 2" key="1">
    <citation type="journal article" date="2016" name="Front. Microbiol.">
        <title>Genomic Resource of Rice Seed Associated Bacteria.</title>
        <authorList>
            <person name="Midha S."/>
            <person name="Bansal K."/>
            <person name="Sharma S."/>
            <person name="Kumar N."/>
            <person name="Patil P.P."/>
            <person name="Chaudhry V."/>
            <person name="Patil P.B."/>
        </authorList>
    </citation>
    <scope>NUCLEOTIDE SEQUENCE [LARGE SCALE GENOMIC DNA]</scope>
    <source>
        <strain evidence="1 2">SB4</strain>
    </source>
</reference>
<dbReference type="AlphaFoldDB" id="A0A147J3M0"/>
<protein>
    <recommendedName>
        <fullName evidence="3">Peptidase S1 domain-containing protein</fullName>
    </recommendedName>
</protein>
<proteinExistence type="predicted"/>
<dbReference type="Gene3D" id="2.40.10.10">
    <property type="entry name" value="Trypsin-like serine proteases"/>
    <property type="match status" value="2"/>
</dbReference>
<organism evidence="1 2">
    <name type="scientific">Sphingomonas sanguinis</name>
    <dbReference type="NCBI Taxonomy" id="33051"/>
    <lineage>
        <taxon>Bacteria</taxon>
        <taxon>Pseudomonadati</taxon>
        <taxon>Pseudomonadota</taxon>
        <taxon>Alphaproteobacteria</taxon>
        <taxon>Sphingomonadales</taxon>
        <taxon>Sphingomonadaceae</taxon>
        <taxon>Sphingomonas</taxon>
    </lineage>
</organism>
<dbReference type="InterPro" id="IPR009003">
    <property type="entry name" value="Peptidase_S1_PA"/>
</dbReference>
<dbReference type="Proteomes" id="UP000074072">
    <property type="component" value="Unassembled WGS sequence"/>
</dbReference>
<dbReference type="PATRIC" id="fig|33051.4.peg.21"/>
<dbReference type="SUPFAM" id="SSF50494">
    <property type="entry name" value="Trypsin-like serine proteases"/>
    <property type="match status" value="1"/>
</dbReference>
<evidence type="ECO:0000313" key="2">
    <source>
        <dbReference type="Proteomes" id="UP000074072"/>
    </source>
</evidence>
<sequence length="195" mass="20840">MVGVDPANGRRYACTSGFVVRRRGEDAVVTAAHCPDDLSWIDANGTAHPLRFQGQWGWGYQDVQVNVSPTPLLPLFWSDTAKTITRRVVGARTRASTRAGDIVCHRGERTGYSCAEVWMPDFAPAGDLCGGGCTPTWVAVRGPTCRSGDSGGPVFLGGTAYGIVKGGSYRGDGSCAFYYYMSLDFLPDGWTLATG</sequence>
<dbReference type="InterPro" id="IPR043504">
    <property type="entry name" value="Peptidase_S1_PA_chymotrypsin"/>
</dbReference>